<comment type="caution">
    <text evidence="1">The sequence shown here is derived from an EMBL/GenBank/DDBJ whole genome shotgun (WGS) entry which is preliminary data.</text>
</comment>
<reference evidence="2" key="1">
    <citation type="journal article" date="2019" name="Int. J. Syst. Evol. Microbiol.">
        <title>The Global Catalogue of Microorganisms (GCM) 10K type strain sequencing project: providing services to taxonomists for standard genome sequencing and annotation.</title>
        <authorList>
            <consortium name="The Broad Institute Genomics Platform"/>
            <consortium name="The Broad Institute Genome Sequencing Center for Infectious Disease"/>
            <person name="Wu L."/>
            <person name="Ma J."/>
        </authorList>
    </citation>
    <scope>NUCLEOTIDE SEQUENCE [LARGE SCALE GENOMIC DNA]</scope>
    <source>
        <strain evidence="2">CGMCC 1.15420</strain>
    </source>
</reference>
<name>A0ABQ1VZ78_9BACL</name>
<protein>
    <submittedName>
        <fullName evidence="1">Uncharacterized protein</fullName>
    </submittedName>
</protein>
<keyword evidence="2" id="KW-1185">Reference proteome</keyword>
<evidence type="ECO:0000313" key="2">
    <source>
        <dbReference type="Proteomes" id="UP000608420"/>
    </source>
</evidence>
<dbReference type="EMBL" id="BMIW01000023">
    <property type="protein sequence ID" value="GGG06877.1"/>
    <property type="molecule type" value="Genomic_DNA"/>
</dbReference>
<organism evidence="1 2">
    <name type="scientific">Paenibacillus aceti</name>
    <dbReference type="NCBI Taxonomy" id="1820010"/>
    <lineage>
        <taxon>Bacteria</taxon>
        <taxon>Bacillati</taxon>
        <taxon>Bacillota</taxon>
        <taxon>Bacilli</taxon>
        <taxon>Bacillales</taxon>
        <taxon>Paenibacillaceae</taxon>
        <taxon>Paenibacillus</taxon>
    </lineage>
</organism>
<gene>
    <name evidence="1" type="ORF">GCM10010913_30880</name>
</gene>
<dbReference type="Proteomes" id="UP000608420">
    <property type="component" value="Unassembled WGS sequence"/>
</dbReference>
<proteinExistence type="predicted"/>
<evidence type="ECO:0000313" key="1">
    <source>
        <dbReference type="EMBL" id="GGG06877.1"/>
    </source>
</evidence>
<sequence length="75" mass="8821">MLKMPTNTPIIIDLGIMPEQILPFIPKERMICLYTSNEEIERLYFFREDHKMILDVINLTANPAETIKNGDAYHR</sequence>
<accession>A0ABQ1VZ78</accession>